<dbReference type="RefSeq" id="XP_021881885.1">
    <property type="nucleotide sequence ID" value="XM_022028755.1"/>
</dbReference>
<dbReference type="PROSITE" id="PS50118">
    <property type="entry name" value="HMG_BOX_2"/>
    <property type="match status" value="1"/>
</dbReference>
<keyword evidence="1" id="KW-0238">DNA-binding</keyword>
<dbReference type="Pfam" id="PF00505">
    <property type="entry name" value="HMG_box"/>
    <property type="match status" value="1"/>
</dbReference>
<evidence type="ECO:0000313" key="4">
    <source>
        <dbReference type="Proteomes" id="UP000193648"/>
    </source>
</evidence>
<feature type="domain" description="HMG box" evidence="2">
    <location>
        <begin position="18"/>
        <end position="87"/>
    </location>
</feature>
<proteinExistence type="predicted"/>
<keyword evidence="1" id="KW-0539">Nucleus</keyword>
<dbReference type="InterPro" id="IPR009071">
    <property type="entry name" value="HMG_box_dom"/>
</dbReference>
<protein>
    <recommendedName>
        <fullName evidence="2">HMG box domain-containing protein</fullName>
    </recommendedName>
</protein>
<evidence type="ECO:0000259" key="2">
    <source>
        <dbReference type="PROSITE" id="PS50118"/>
    </source>
</evidence>
<name>A0A1Y2GP78_9FUNG</name>
<dbReference type="GeneID" id="33570598"/>
<organism evidence="3 4">
    <name type="scientific">Lobosporangium transversale</name>
    <dbReference type="NCBI Taxonomy" id="64571"/>
    <lineage>
        <taxon>Eukaryota</taxon>
        <taxon>Fungi</taxon>
        <taxon>Fungi incertae sedis</taxon>
        <taxon>Mucoromycota</taxon>
        <taxon>Mortierellomycotina</taxon>
        <taxon>Mortierellomycetes</taxon>
        <taxon>Mortierellales</taxon>
        <taxon>Mortierellaceae</taxon>
        <taxon>Lobosporangium</taxon>
    </lineage>
</organism>
<gene>
    <name evidence="3" type="ORF">BCR41DRAFT_395780</name>
</gene>
<evidence type="ECO:0000313" key="3">
    <source>
        <dbReference type="EMBL" id="ORZ17498.1"/>
    </source>
</evidence>
<feature type="DNA-binding region" description="HMG box" evidence="1">
    <location>
        <begin position="18"/>
        <end position="87"/>
    </location>
</feature>
<dbReference type="EMBL" id="MCFF01000016">
    <property type="protein sequence ID" value="ORZ17498.1"/>
    <property type="molecule type" value="Genomic_DNA"/>
</dbReference>
<sequence length="110" mass="12587">MAERHTGFSPSLVRPMQFRNPAGGFLLYRRTRSDEVSAFAERPTSAAEISRILAKLWRNESSETKARYRALSERLPSEAAHAYPIYHIPLRRQIMGREGEKKAVGIFARL</sequence>
<dbReference type="Gene3D" id="1.10.30.10">
    <property type="entry name" value="High mobility group box domain"/>
    <property type="match status" value="1"/>
</dbReference>
<dbReference type="AlphaFoldDB" id="A0A1Y2GP78"/>
<dbReference type="OrthoDB" id="6247875at2759"/>
<dbReference type="InterPro" id="IPR036910">
    <property type="entry name" value="HMG_box_dom_sf"/>
</dbReference>
<dbReference type="InParanoid" id="A0A1Y2GP78"/>
<dbReference type="Proteomes" id="UP000193648">
    <property type="component" value="Unassembled WGS sequence"/>
</dbReference>
<accession>A0A1Y2GP78</accession>
<reference evidence="3 4" key="1">
    <citation type="submission" date="2016-07" db="EMBL/GenBank/DDBJ databases">
        <title>Pervasive Adenine N6-methylation of Active Genes in Fungi.</title>
        <authorList>
            <consortium name="DOE Joint Genome Institute"/>
            <person name="Mondo S.J."/>
            <person name="Dannebaum R.O."/>
            <person name="Kuo R.C."/>
            <person name="Labutti K."/>
            <person name="Haridas S."/>
            <person name="Kuo A."/>
            <person name="Salamov A."/>
            <person name="Ahrendt S.R."/>
            <person name="Lipzen A."/>
            <person name="Sullivan W."/>
            <person name="Andreopoulos W.B."/>
            <person name="Clum A."/>
            <person name="Lindquist E."/>
            <person name="Daum C."/>
            <person name="Ramamoorthy G.K."/>
            <person name="Gryganskyi A."/>
            <person name="Culley D."/>
            <person name="Magnuson J.K."/>
            <person name="James T.Y."/>
            <person name="O'Malley M.A."/>
            <person name="Stajich J.E."/>
            <person name="Spatafora J.W."/>
            <person name="Visel A."/>
            <person name="Grigoriev I.V."/>
        </authorList>
    </citation>
    <scope>NUCLEOTIDE SEQUENCE [LARGE SCALE GENOMIC DNA]</scope>
    <source>
        <strain evidence="3 4">NRRL 3116</strain>
    </source>
</reference>
<keyword evidence="4" id="KW-1185">Reference proteome</keyword>
<dbReference type="GO" id="GO:0003677">
    <property type="term" value="F:DNA binding"/>
    <property type="evidence" value="ECO:0007669"/>
    <property type="project" value="UniProtKB-UniRule"/>
</dbReference>
<dbReference type="GO" id="GO:0005634">
    <property type="term" value="C:nucleus"/>
    <property type="evidence" value="ECO:0007669"/>
    <property type="project" value="UniProtKB-UniRule"/>
</dbReference>
<comment type="caution">
    <text evidence="3">The sequence shown here is derived from an EMBL/GenBank/DDBJ whole genome shotgun (WGS) entry which is preliminary data.</text>
</comment>
<dbReference type="SUPFAM" id="SSF47095">
    <property type="entry name" value="HMG-box"/>
    <property type="match status" value="1"/>
</dbReference>
<evidence type="ECO:0000256" key="1">
    <source>
        <dbReference type="PROSITE-ProRule" id="PRU00267"/>
    </source>
</evidence>